<keyword evidence="1" id="KW-0233">DNA recombination</keyword>
<evidence type="ECO:0000313" key="4">
    <source>
        <dbReference type="Proteomes" id="UP000661012"/>
    </source>
</evidence>
<evidence type="ECO:0000256" key="1">
    <source>
        <dbReference type="ARBA" id="ARBA00023172"/>
    </source>
</evidence>
<sequence length="441" mass="50828">MQLPQQVEEECCKSKMNGYFFKVSDKKWQLDKSICVFPVEVVKNLSPDFQYGYVNTLAYFAKNFSAGYVKTVNVVFSKFFSTGKFEVIDDESVLRFKARLNEKEIYSLCYMKSFLQKWLSFNYPGIHSSSVDIFNKIRIERGRVGEAIKRRDPNHGPFTEEELNMIVVRTNQLLRDKKIDLPLFCFLQLLIHTGRRPLQLTSLKNIDLKKNEHVAVIKIPRVKQKLSFRESFSENIIGDKLYDLLVTLKKQTVEILKVKFETVLDNSIIEMLPIFIDQKTVDSCKSISELKSNLESDFLHAKNGHLKDQINVMAKENHLVSERTGKAINLNPRRFRYTLGTNLAKNGASISVIAEALDHSTISSAGIYIKNTADNVENIDAHMNRFLEPLSKVFMGLEIESNSKRFINSMRDAFGIKDEVQNEIKCFGCKQFNPWRGKIND</sequence>
<feature type="domain" description="Tyr recombinase" evidence="2">
    <location>
        <begin position="153"/>
        <end position="381"/>
    </location>
</feature>
<dbReference type="InterPro" id="IPR011010">
    <property type="entry name" value="DNA_brk_join_enz"/>
</dbReference>
<dbReference type="Proteomes" id="UP000661012">
    <property type="component" value="Unassembled WGS sequence"/>
</dbReference>
<accession>A0ABR8ZYU5</accession>
<dbReference type="Gene3D" id="1.10.443.10">
    <property type="entry name" value="Intergrase catalytic core"/>
    <property type="match status" value="1"/>
</dbReference>
<protein>
    <submittedName>
        <fullName evidence="3">Tyrosine-type recombinase/integrase</fullName>
    </submittedName>
</protein>
<keyword evidence="4" id="KW-1185">Reference proteome</keyword>
<dbReference type="RefSeq" id="WP_191931207.1">
    <property type="nucleotide sequence ID" value="NZ_JACYNM010000023.1"/>
</dbReference>
<evidence type="ECO:0000313" key="3">
    <source>
        <dbReference type="EMBL" id="MBD8108681.1"/>
    </source>
</evidence>
<organism evidence="3 4">
    <name type="scientific">Erwinia persicina</name>
    <dbReference type="NCBI Taxonomy" id="55211"/>
    <lineage>
        <taxon>Bacteria</taxon>
        <taxon>Pseudomonadati</taxon>
        <taxon>Pseudomonadota</taxon>
        <taxon>Gammaproteobacteria</taxon>
        <taxon>Enterobacterales</taxon>
        <taxon>Erwiniaceae</taxon>
        <taxon>Erwinia</taxon>
    </lineage>
</organism>
<dbReference type="InterPro" id="IPR013762">
    <property type="entry name" value="Integrase-like_cat_sf"/>
</dbReference>
<name>A0ABR8ZYU5_9GAMM</name>
<dbReference type="InterPro" id="IPR002104">
    <property type="entry name" value="Integrase_catalytic"/>
</dbReference>
<dbReference type="PROSITE" id="PS51898">
    <property type="entry name" value="TYR_RECOMBINASE"/>
    <property type="match status" value="1"/>
</dbReference>
<dbReference type="Pfam" id="PF00589">
    <property type="entry name" value="Phage_integrase"/>
    <property type="match status" value="1"/>
</dbReference>
<dbReference type="CDD" id="cd00397">
    <property type="entry name" value="DNA_BRE_C"/>
    <property type="match status" value="1"/>
</dbReference>
<reference evidence="3 4" key="1">
    <citation type="journal article" date="2020" name="FEMS Microbiol. Ecol.">
        <title>Temporal dynamics of bacterial communities during seed development and maturation.</title>
        <authorList>
            <person name="Chesneau G."/>
            <person name="Torres-Cortes G."/>
            <person name="Briand M."/>
            <person name="Darrasse A."/>
            <person name="Preveaux A."/>
            <person name="Marais C."/>
            <person name="Jacques M.A."/>
            <person name="Shade A."/>
            <person name="Barret M."/>
        </authorList>
    </citation>
    <scope>NUCLEOTIDE SEQUENCE [LARGE SCALE GENOMIC DNA]</scope>
    <source>
        <strain evidence="3 4">CFBP13732</strain>
    </source>
</reference>
<gene>
    <name evidence="3" type="ORF">IFT93_20060</name>
</gene>
<dbReference type="SUPFAM" id="SSF56349">
    <property type="entry name" value="DNA breaking-rejoining enzymes"/>
    <property type="match status" value="1"/>
</dbReference>
<dbReference type="EMBL" id="JACYNN010000022">
    <property type="protein sequence ID" value="MBD8108681.1"/>
    <property type="molecule type" value="Genomic_DNA"/>
</dbReference>
<evidence type="ECO:0000259" key="2">
    <source>
        <dbReference type="PROSITE" id="PS51898"/>
    </source>
</evidence>
<comment type="caution">
    <text evidence="3">The sequence shown here is derived from an EMBL/GenBank/DDBJ whole genome shotgun (WGS) entry which is preliminary data.</text>
</comment>
<proteinExistence type="predicted"/>